<reference evidence="1 2" key="1">
    <citation type="submission" date="2019-10" db="EMBL/GenBank/DDBJ databases">
        <title>Genome diversity of Sutterella seckii.</title>
        <authorList>
            <person name="Chaplin A.V."/>
            <person name="Sokolova S.R."/>
            <person name="Mosin K.A."/>
            <person name="Ivanova E.L."/>
            <person name="Kochetkova T.O."/>
            <person name="Goltsov A.Y."/>
            <person name="Trofimov D.Y."/>
            <person name="Efimov B.A."/>
        </authorList>
    </citation>
    <scope>NUCLEOTIDE SEQUENCE [LARGE SCALE GENOMIC DNA]</scope>
    <source>
        <strain evidence="1 2">ASD3426</strain>
    </source>
</reference>
<keyword evidence="2" id="KW-1185">Reference proteome</keyword>
<gene>
    <name evidence="1" type="ORF">GBM96_04230</name>
</gene>
<evidence type="ECO:0000313" key="1">
    <source>
        <dbReference type="EMBL" id="KAB7651865.1"/>
    </source>
</evidence>
<evidence type="ECO:0000313" key="2">
    <source>
        <dbReference type="Proteomes" id="UP000469462"/>
    </source>
</evidence>
<dbReference type="EMBL" id="WEHW01000009">
    <property type="protein sequence ID" value="KAB7651865.1"/>
    <property type="molecule type" value="Genomic_DNA"/>
</dbReference>
<organism evidence="1 2">
    <name type="scientific">Sutterella seckii</name>
    <dbReference type="NCBI Taxonomy" id="1944635"/>
    <lineage>
        <taxon>Bacteria</taxon>
        <taxon>Pseudomonadati</taxon>
        <taxon>Pseudomonadota</taxon>
        <taxon>Betaproteobacteria</taxon>
        <taxon>Burkholderiales</taxon>
        <taxon>Sutterellaceae</taxon>
        <taxon>Sutterella</taxon>
    </lineage>
</organism>
<name>A0AAI9WNH5_9BURK</name>
<dbReference type="RefSeq" id="WP_139687634.1">
    <property type="nucleotide sequence ID" value="NZ_WEHW01000009.1"/>
</dbReference>
<dbReference type="Proteomes" id="UP000469462">
    <property type="component" value="Unassembled WGS sequence"/>
</dbReference>
<accession>A0AAI9WNH5</accession>
<dbReference type="AlphaFoldDB" id="A0AAI9WNH5"/>
<proteinExistence type="predicted"/>
<comment type="caution">
    <text evidence="1">The sequence shown here is derived from an EMBL/GenBank/DDBJ whole genome shotgun (WGS) entry which is preliminary data.</text>
</comment>
<protein>
    <submittedName>
        <fullName evidence="1">Uncharacterized protein</fullName>
    </submittedName>
</protein>
<sequence>MTTGEHSEPSQELEEFQSSMPQAALFSDLEVLPGGEGFCFSGMRILGALSMEPMPSGAPLCFINCALENDRMLTVVLEKSDCESPDFYRLVNSLPFESEGENPDEADPVEALALRAERIDRLAGCLKAAESLSHRLPTSLVRDTNASLLEEIRTLCANSGLKNRLFDLPVASVPYGPRCIPASGLGSDEKEDMREPIQFVSPCFSGLSEGRPVMLIRTTMSDERKVLLWIRGEEDFPVLSSRFMGWEENEREAWCSQMRSRLQSAARCLRKPHHAPLAQLAVMLCEHAESLFDLMPDEPAPASPGHRQILRGEAASKAWNTALEGLFSLFAAVDDTVRNKLNLFQREAISSPF</sequence>